<dbReference type="PANTHER" id="PTHR43028:SF4">
    <property type="entry name" value="INOSITOL MONOPHOSPHATASE 3"/>
    <property type="match status" value="1"/>
</dbReference>
<feature type="binding site" evidence="15">
    <location>
        <position position="54"/>
    </location>
    <ligand>
        <name>Mg(2+)</name>
        <dbReference type="ChEBI" id="CHEBI:18420"/>
        <label>1</label>
        <note>catalytic</note>
    </ligand>
</feature>
<dbReference type="Pfam" id="PF00459">
    <property type="entry name" value="Inositol_P"/>
    <property type="match status" value="1"/>
</dbReference>
<keyword evidence="10 15" id="KW-0460">Magnesium</keyword>
<comment type="cofactor">
    <cofactor evidence="2 15">
        <name>Mg(2+)</name>
        <dbReference type="ChEBI" id="CHEBI:18420"/>
    </cofactor>
</comment>
<dbReference type="PRINTS" id="PR00377">
    <property type="entry name" value="IMPHPHTASES"/>
</dbReference>
<feature type="binding site" evidence="15">
    <location>
        <position position="55"/>
    </location>
    <ligand>
        <name>Mg(2+)</name>
        <dbReference type="ChEBI" id="CHEBI:18420"/>
        <label>1</label>
        <note>catalytic</note>
    </ligand>
</feature>
<dbReference type="PROSITE" id="PS00630">
    <property type="entry name" value="IMP_2"/>
    <property type="match status" value="1"/>
</dbReference>
<evidence type="ECO:0000256" key="12">
    <source>
        <dbReference type="ARBA" id="ARBA00023136"/>
    </source>
</evidence>
<dbReference type="Gene3D" id="3.40.190.80">
    <property type="match status" value="1"/>
</dbReference>
<evidence type="ECO:0000256" key="3">
    <source>
        <dbReference type="ARBA" id="ARBA00004167"/>
    </source>
</evidence>
<evidence type="ECO:0000313" key="17">
    <source>
        <dbReference type="WBParaSite" id="nRc.2.0.1.t45390-RA"/>
    </source>
</evidence>
<dbReference type="EC" id="3.1.3.25" evidence="6"/>
<feature type="binding site" evidence="15">
    <location>
        <position position="5"/>
    </location>
    <ligand>
        <name>Mg(2+)</name>
        <dbReference type="ChEBI" id="CHEBI:18420"/>
        <label>1</label>
        <note>catalytic</note>
    </ligand>
</feature>
<dbReference type="OMA" id="EPYRENN"/>
<dbReference type="Proteomes" id="UP000887565">
    <property type="component" value="Unplaced"/>
</dbReference>
<evidence type="ECO:0000256" key="13">
    <source>
        <dbReference type="ARBA" id="ARBA00042119"/>
    </source>
</evidence>
<evidence type="ECO:0000256" key="8">
    <source>
        <dbReference type="ARBA" id="ARBA00022723"/>
    </source>
</evidence>
<evidence type="ECO:0000256" key="9">
    <source>
        <dbReference type="ARBA" id="ARBA00022801"/>
    </source>
</evidence>
<name>A0A915L6L5_ROMCU</name>
<evidence type="ECO:0000256" key="14">
    <source>
        <dbReference type="ARBA" id="ARBA00042949"/>
    </source>
</evidence>
<dbReference type="SUPFAM" id="SSF56655">
    <property type="entry name" value="Carbohydrate phosphatase"/>
    <property type="match status" value="1"/>
</dbReference>
<evidence type="ECO:0000256" key="4">
    <source>
        <dbReference type="ARBA" id="ARBA00005152"/>
    </source>
</evidence>
<keyword evidence="11" id="KW-1133">Transmembrane helix</keyword>
<feature type="binding site" evidence="15">
    <location>
        <position position="52"/>
    </location>
    <ligand>
        <name>Mg(2+)</name>
        <dbReference type="ChEBI" id="CHEBI:18420"/>
        <label>1</label>
        <note>catalytic</note>
    </ligand>
</feature>
<keyword evidence="16" id="KW-1185">Reference proteome</keyword>
<dbReference type="InterPro" id="IPR000760">
    <property type="entry name" value="Inositol_monophosphatase-like"/>
</dbReference>
<dbReference type="GO" id="GO:0016020">
    <property type="term" value="C:membrane"/>
    <property type="evidence" value="ECO:0007669"/>
    <property type="project" value="UniProtKB-SubCell"/>
</dbReference>
<evidence type="ECO:0000256" key="5">
    <source>
        <dbReference type="ARBA" id="ARBA00009759"/>
    </source>
</evidence>
<reference evidence="17" key="1">
    <citation type="submission" date="2022-11" db="UniProtKB">
        <authorList>
            <consortium name="WormBaseParasite"/>
        </authorList>
    </citation>
    <scope>IDENTIFICATION</scope>
</reference>
<dbReference type="GO" id="GO:0046854">
    <property type="term" value="P:phosphatidylinositol phosphate biosynthetic process"/>
    <property type="evidence" value="ECO:0007669"/>
    <property type="project" value="InterPro"/>
</dbReference>
<evidence type="ECO:0000256" key="7">
    <source>
        <dbReference type="ARBA" id="ARBA00022692"/>
    </source>
</evidence>
<dbReference type="PANTHER" id="PTHR43028">
    <property type="entry name" value="3'(2'),5'-BISPHOSPHATE NUCLEOTIDASE 1"/>
    <property type="match status" value="1"/>
</dbReference>
<keyword evidence="7" id="KW-0812">Transmembrane</keyword>
<keyword evidence="12" id="KW-0472">Membrane</keyword>
<comment type="similarity">
    <text evidence="5">Belongs to the inositol monophosphatase superfamily.</text>
</comment>
<dbReference type="WBParaSite" id="nRc.2.0.1.t45390-RA">
    <property type="protein sequence ID" value="nRc.2.0.1.t45390-RA"/>
    <property type="gene ID" value="nRc.2.0.1.g45390"/>
</dbReference>
<dbReference type="FunFam" id="3.30.540.10:FF:000012">
    <property type="entry name" value="Blast:Putative inositol monophosphatase 3"/>
    <property type="match status" value="1"/>
</dbReference>
<dbReference type="InterPro" id="IPR020550">
    <property type="entry name" value="Inositol_monophosphatase_CS"/>
</dbReference>
<comment type="pathway">
    <text evidence="4">Polyol metabolism; myo-inositol biosynthesis; myo-inositol from D-glucose 6-phosphate: step 2/2.</text>
</comment>
<evidence type="ECO:0000256" key="10">
    <source>
        <dbReference type="ARBA" id="ARBA00022842"/>
    </source>
</evidence>
<keyword evidence="8 15" id="KW-0479">Metal-binding</keyword>
<dbReference type="AlphaFoldDB" id="A0A915L6L5"/>
<evidence type="ECO:0000256" key="6">
    <source>
        <dbReference type="ARBA" id="ARBA00013106"/>
    </source>
</evidence>
<protein>
    <recommendedName>
        <fullName evidence="6">inositol-phosphate phosphatase</fullName>
        <ecNumber evidence="6">3.1.3.25</ecNumber>
    </recommendedName>
    <alternativeName>
        <fullName evidence="14">Inositol-1(or 4)-monophosphatase 3</fullName>
    </alternativeName>
    <alternativeName>
        <fullName evidence="13">Myo-inositol monophosphatase A3</fullName>
    </alternativeName>
</protein>
<dbReference type="GO" id="GO:0008254">
    <property type="term" value="F:3'-nucleotidase activity"/>
    <property type="evidence" value="ECO:0007669"/>
    <property type="project" value="TreeGrafter"/>
</dbReference>
<accession>A0A915L6L5</accession>
<dbReference type="GO" id="GO:0012505">
    <property type="term" value="C:endomembrane system"/>
    <property type="evidence" value="ECO:0007669"/>
    <property type="project" value="TreeGrafter"/>
</dbReference>
<feature type="binding site" evidence="15">
    <location>
        <position position="179"/>
    </location>
    <ligand>
        <name>Mg(2+)</name>
        <dbReference type="ChEBI" id="CHEBI:18420"/>
        <label>1</label>
        <note>catalytic</note>
    </ligand>
</feature>
<comment type="subcellular location">
    <subcellularLocation>
        <location evidence="3">Membrane</location>
        <topology evidence="3">Single-pass membrane protein</topology>
    </subcellularLocation>
</comment>
<proteinExistence type="inferred from homology"/>
<dbReference type="Gene3D" id="3.30.540.10">
    <property type="entry name" value="Fructose-1,6-Bisphosphatase, subunit A, domain 1"/>
    <property type="match status" value="1"/>
</dbReference>
<dbReference type="InterPro" id="IPR050725">
    <property type="entry name" value="CysQ/Inositol_MonoPase"/>
</dbReference>
<evidence type="ECO:0000256" key="11">
    <source>
        <dbReference type="ARBA" id="ARBA00022989"/>
    </source>
</evidence>
<sequence length="243" mass="27519">MIISEEKTSIGEESIEPYRENNYFKWQTSKNLIKNLPKNDRYLLSDLLVYVDPLDATQEFSEDLLEYVTVMLCVTVRGKPIVGVIHRPFFNETVVGLVDHGVYPENYRNFQQNAVDSPKVVIVSRSHGGKVKALLSDAFTTDANQFRIESAGGSGYKALRLVNRTADFYTHVTQLKKWDACAPDALVRAAGGRVTDLDGMDINYSVDRDDSLMLRRGFLASMNDHVRFLAKFRRFLPENGTKA</sequence>
<evidence type="ECO:0000256" key="15">
    <source>
        <dbReference type="PIRSR" id="PIRSR600760-2"/>
    </source>
</evidence>
<dbReference type="GO" id="GO:0052834">
    <property type="term" value="F:inositol monophosphate phosphatase activity"/>
    <property type="evidence" value="ECO:0007669"/>
    <property type="project" value="UniProtKB-EC"/>
</dbReference>
<evidence type="ECO:0000256" key="2">
    <source>
        <dbReference type="ARBA" id="ARBA00001946"/>
    </source>
</evidence>
<dbReference type="GO" id="GO:0046872">
    <property type="term" value="F:metal ion binding"/>
    <property type="evidence" value="ECO:0007669"/>
    <property type="project" value="UniProtKB-KW"/>
</dbReference>
<organism evidence="16 17">
    <name type="scientific">Romanomermis culicivorax</name>
    <name type="common">Nematode worm</name>
    <dbReference type="NCBI Taxonomy" id="13658"/>
    <lineage>
        <taxon>Eukaryota</taxon>
        <taxon>Metazoa</taxon>
        <taxon>Ecdysozoa</taxon>
        <taxon>Nematoda</taxon>
        <taxon>Enoplea</taxon>
        <taxon>Dorylaimia</taxon>
        <taxon>Mermithida</taxon>
        <taxon>Mermithoidea</taxon>
        <taxon>Mermithidae</taxon>
        <taxon>Romanomermis</taxon>
    </lineage>
</organism>
<keyword evidence="9" id="KW-0378">Hydrolase</keyword>
<evidence type="ECO:0000256" key="1">
    <source>
        <dbReference type="ARBA" id="ARBA00001033"/>
    </source>
</evidence>
<comment type="catalytic activity">
    <reaction evidence="1">
        <text>a myo-inositol phosphate + H2O = myo-inositol + phosphate</text>
        <dbReference type="Rhea" id="RHEA:24056"/>
        <dbReference type="ChEBI" id="CHEBI:15377"/>
        <dbReference type="ChEBI" id="CHEBI:17268"/>
        <dbReference type="ChEBI" id="CHEBI:43474"/>
        <dbReference type="ChEBI" id="CHEBI:84139"/>
        <dbReference type="EC" id="3.1.3.25"/>
    </reaction>
</comment>
<dbReference type="GO" id="GO:0005737">
    <property type="term" value="C:cytoplasm"/>
    <property type="evidence" value="ECO:0007669"/>
    <property type="project" value="UniProtKB-ARBA"/>
</dbReference>
<evidence type="ECO:0000313" key="16">
    <source>
        <dbReference type="Proteomes" id="UP000887565"/>
    </source>
</evidence>